<keyword evidence="4 6" id="KW-1133">Transmembrane helix</keyword>
<evidence type="ECO:0000256" key="5">
    <source>
        <dbReference type="ARBA" id="ARBA00023136"/>
    </source>
</evidence>
<dbReference type="OrthoDB" id="255482at2"/>
<dbReference type="InterPro" id="IPR051679">
    <property type="entry name" value="DASS-Related_Transporters"/>
</dbReference>
<protein>
    <submittedName>
        <fullName evidence="7">C4-dicarboxylate anaerobic carrier</fullName>
    </submittedName>
</protein>
<evidence type="ECO:0000256" key="1">
    <source>
        <dbReference type="ARBA" id="ARBA00004651"/>
    </source>
</evidence>
<evidence type="ECO:0000256" key="3">
    <source>
        <dbReference type="ARBA" id="ARBA00022692"/>
    </source>
</evidence>
<keyword evidence="2" id="KW-1003">Cell membrane</keyword>
<dbReference type="RefSeq" id="WP_012449060.1">
    <property type="nucleotide sequence ID" value="NC_010718.1"/>
</dbReference>
<feature type="transmembrane region" description="Helical" evidence="6">
    <location>
        <begin position="108"/>
        <end position="126"/>
    </location>
</feature>
<feature type="transmembrane region" description="Helical" evidence="6">
    <location>
        <begin position="67"/>
        <end position="87"/>
    </location>
</feature>
<feature type="transmembrane region" description="Helical" evidence="6">
    <location>
        <begin position="251"/>
        <end position="268"/>
    </location>
</feature>
<dbReference type="eggNOG" id="COG1288">
    <property type="taxonomic scope" value="Bacteria"/>
</dbReference>
<accession>B2A2B7</accession>
<dbReference type="Proteomes" id="UP000001683">
    <property type="component" value="Chromosome"/>
</dbReference>
<feature type="transmembrane region" description="Helical" evidence="6">
    <location>
        <begin position="408"/>
        <end position="427"/>
    </location>
</feature>
<feature type="transmembrane region" description="Helical" evidence="6">
    <location>
        <begin position="7"/>
        <end position="25"/>
    </location>
</feature>
<feature type="transmembrane region" description="Helical" evidence="6">
    <location>
        <begin position="190"/>
        <end position="209"/>
    </location>
</feature>
<feature type="transmembrane region" description="Helical" evidence="6">
    <location>
        <begin position="132"/>
        <end position="148"/>
    </location>
</feature>
<dbReference type="InterPro" id="IPR018385">
    <property type="entry name" value="C4_dicarb_anaerob_car-like"/>
</dbReference>
<gene>
    <name evidence="7" type="ordered locus">Nther_2668</name>
</gene>
<name>B2A2B7_NATTJ</name>
<feature type="transmembrane region" description="Helical" evidence="6">
    <location>
        <begin position="274"/>
        <end position="294"/>
    </location>
</feature>
<dbReference type="InParanoid" id="B2A2B7"/>
<evidence type="ECO:0000256" key="4">
    <source>
        <dbReference type="ARBA" id="ARBA00022989"/>
    </source>
</evidence>
<proteinExistence type="predicted"/>
<evidence type="ECO:0000256" key="2">
    <source>
        <dbReference type="ARBA" id="ARBA00022475"/>
    </source>
</evidence>
<evidence type="ECO:0000256" key="6">
    <source>
        <dbReference type="SAM" id="Phobius"/>
    </source>
</evidence>
<dbReference type="HOGENOM" id="CLU_035307_0_1_9"/>
<evidence type="ECO:0000313" key="7">
    <source>
        <dbReference type="EMBL" id="ACB86223.1"/>
    </source>
</evidence>
<dbReference type="Pfam" id="PF03606">
    <property type="entry name" value="DcuC"/>
    <property type="match status" value="1"/>
</dbReference>
<dbReference type="PANTHER" id="PTHR43652">
    <property type="entry name" value="BASIC AMINO ACID ANTIPORTER YFCC-RELATED"/>
    <property type="match status" value="1"/>
</dbReference>
<dbReference type="FunCoup" id="B2A2B7">
    <property type="interactions" value="23"/>
</dbReference>
<keyword evidence="8" id="KW-1185">Reference proteome</keyword>
<feature type="transmembrane region" description="Helical" evidence="6">
    <location>
        <begin position="306"/>
        <end position="324"/>
    </location>
</feature>
<dbReference type="STRING" id="457570.Nther_2668"/>
<dbReference type="PANTHER" id="PTHR43652:SF2">
    <property type="entry name" value="BASIC AMINO ACID ANTIPORTER YFCC-RELATED"/>
    <property type="match status" value="1"/>
</dbReference>
<feature type="transmembrane region" description="Helical" evidence="6">
    <location>
        <begin position="433"/>
        <end position="455"/>
    </location>
</feature>
<dbReference type="EMBL" id="CP001034">
    <property type="protein sequence ID" value="ACB86223.1"/>
    <property type="molecule type" value="Genomic_DNA"/>
</dbReference>
<sequence length="460" mass="48729">MKKIPHVYVLIFCIIIFSAIATYIVPAGNFEREVVDGTEMVVPGSYETVESTPVGLFGILKAIPNGMIEMGLIIFFIFIVGGAFSILKGTGAIDAAIGTVAKKVQGKEGLLIPVLMTVFALLAASMGLLEEFLPFIVPIVMLCLALGFDSITGVAIVMVGAGSGFAAAFANPFTLGVAQGIADVPMFSGMAFRIPLFILVLTVSILYVYRYASKIKENPELSPVYEIDQKRGEDERISLDDLESLTLNHKLVLATMLLGFMILLYGVIQQGWYIVEIAALFLGMGIVGGLIGKIKPDDIAEYFIDGAKAMVMGALVVGLARGILEVLTAGQIIDTILFALSNAVEGLPGVFAAMGMFVFQTFLNILVPSGGGQAALTMPIMAPLSDLIDVSRQTAVLAYQLGDGFTNMITPTLGPLLAALALAGVSWEKYAKWILPLIGILSVIGLGAVTLAHMIQLGPI</sequence>
<comment type="subcellular location">
    <subcellularLocation>
        <location evidence="1">Cell membrane</location>
        <topology evidence="1">Multi-pass membrane protein</topology>
    </subcellularLocation>
</comment>
<keyword evidence="5 6" id="KW-0472">Membrane</keyword>
<reference evidence="7 8" key="1">
    <citation type="submission" date="2008-04" db="EMBL/GenBank/DDBJ databases">
        <title>Complete sequence of chromosome of Natranaerobius thermophilus JW/NM-WN-LF.</title>
        <authorList>
            <consortium name="US DOE Joint Genome Institute"/>
            <person name="Copeland A."/>
            <person name="Lucas S."/>
            <person name="Lapidus A."/>
            <person name="Glavina del Rio T."/>
            <person name="Dalin E."/>
            <person name="Tice H."/>
            <person name="Bruce D."/>
            <person name="Goodwin L."/>
            <person name="Pitluck S."/>
            <person name="Chertkov O."/>
            <person name="Brettin T."/>
            <person name="Detter J.C."/>
            <person name="Han C."/>
            <person name="Kuske C.R."/>
            <person name="Schmutz J."/>
            <person name="Larimer F."/>
            <person name="Land M."/>
            <person name="Hauser L."/>
            <person name="Kyrpides N."/>
            <person name="Lykidis A."/>
            <person name="Mesbah N.M."/>
            <person name="Wiegel J."/>
        </authorList>
    </citation>
    <scope>NUCLEOTIDE SEQUENCE [LARGE SCALE GENOMIC DNA]</scope>
    <source>
        <strain evidence="8">ATCC BAA-1301 / DSM 18059 / JW/NM-WN-LF</strain>
    </source>
</reference>
<feature type="transmembrane region" description="Helical" evidence="6">
    <location>
        <begin position="155"/>
        <end position="178"/>
    </location>
</feature>
<feature type="transmembrane region" description="Helical" evidence="6">
    <location>
        <begin position="336"/>
        <end position="359"/>
    </location>
</feature>
<dbReference type="GO" id="GO:0005886">
    <property type="term" value="C:plasma membrane"/>
    <property type="evidence" value="ECO:0007669"/>
    <property type="project" value="UniProtKB-SubCell"/>
</dbReference>
<evidence type="ECO:0000313" key="8">
    <source>
        <dbReference type="Proteomes" id="UP000001683"/>
    </source>
</evidence>
<reference evidence="7 8" key="2">
    <citation type="journal article" date="2011" name="J. Bacteriol.">
        <title>Complete genome sequence of the anaerobic, halophilic alkalithermophile Natranaerobius thermophilus JW/NM-WN-LF.</title>
        <authorList>
            <person name="Zhao B."/>
            <person name="Mesbah N.M."/>
            <person name="Dalin E."/>
            <person name="Goodwin L."/>
            <person name="Nolan M."/>
            <person name="Pitluck S."/>
            <person name="Chertkov O."/>
            <person name="Brettin T.S."/>
            <person name="Han J."/>
            <person name="Larimer F.W."/>
            <person name="Land M.L."/>
            <person name="Hauser L."/>
            <person name="Kyrpides N."/>
            <person name="Wiegel J."/>
        </authorList>
    </citation>
    <scope>NUCLEOTIDE SEQUENCE [LARGE SCALE GENOMIC DNA]</scope>
    <source>
        <strain evidence="8">ATCC BAA-1301 / DSM 18059 / JW/NM-WN-LF</strain>
    </source>
</reference>
<organism evidence="7 8">
    <name type="scientific">Natranaerobius thermophilus (strain ATCC BAA-1301 / DSM 18059 / JW/NM-WN-LF)</name>
    <dbReference type="NCBI Taxonomy" id="457570"/>
    <lineage>
        <taxon>Bacteria</taxon>
        <taxon>Bacillati</taxon>
        <taxon>Bacillota</taxon>
        <taxon>Clostridia</taxon>
        <taxon>Natranaerobiales</taxon>
        <taxon>Natranaerobiaceae</taxon>
        <taxon>Natranaerobius</taxon>
    </lineage>
</organism>
<keyword evidence="3 6" id="KW-0812">Transmembrane</keyword>
<dbReference type="KEGG" id="nth:Nther_2668"/>
<dbReference type="AlphaFoldDB" id="B2A2B7"/>